<dbReference type="InterPro" id="IPR011009">
    <property type="entry name" value="Kinase-like_dom_sf"/>
</dbReference>
<keyword evidence="10" id="KW-0812">Transmembrane</keyword>
<evidence type="ECO:0000256" key="2">
    <source>
        <dbReference type="ARBA" id="ARBA00022441"/>
    </source>
</evidence>
<feature type="region of interest" description="Disordered" evidence="9">
    <location>
        <begin position="1"/>
        <end position="25"/>
    </location>
</feature>
<sequence length="820" mass="90987">MGSGRGRRTMAGTQGKQRQQESLVGHTLHDGEYIVERVLGHGGMGNVYLAMHTSLNIPLALKQGRSDQPLPESVIAELDYILHGGESSKRSCGGRLPGTDFPSSGGIHTDRFLREALLLTRLQHVAIPTLYDYFFEDGYWYLVMDYIPGTNLSMYLRQRSPLPPLEALDYAMQLCDVLDYLHNQSPAIVFRDLKPSNIMLTPHGSLVLIDFGIARYFKEGQINDTTDFGSPGYASPEQYHGEGQTDGRSDLFSLGVILAEMLHGKRTGGLPGFIGSVEDMHNPTVSAVLSGLIKLATRTEPMYRFQSAHTFYLALERAYHIEEHKLYRQRAGEADKPSYALDSLEEADETIRLTPRSSRLLRARLTHPQEIPLLTSTPLPAAAIEPPVRNLEQRRQLREALHLARQDRLEQEHLDLVDESLKRRAITTSFSQVALPRVEAPKQSEILPAQPRRIVPLAVKLGFILALLLFLALALLQAYVSFGYRLPGTAPLQSTPQPTTPAQTKGDLWQALPPLPSPEADNTAVYVELHGRAYIYMSGGYRGPTASPRYDNSLYRYDIQAAHWEQVVVEKFPGMVNNAAVQDGQGHIFFTAGYSANDLNVPSLLYMYQLDDNTIRKIVPPKQIKLGFGSAMLADQKGHLYVSQGFMSTNNEHAQAGMGWYRYDIEQGQWHALAPLPDRLGYMLLTFDNDGGILLLGGAGDVQQQHQTDRIYRYDLAQNSWSQALFTLPRALSAAASCQLSNTQALIVGGYEASHNIPLGQAWLLNLRTLKHAPLTTFPAGSSVLGIAVCDGKGHAFLVRGASDLNHPTADFWQLNMRKA</sequence>
<organism evidence="12 13">
    <name type="scientific">Ktedonosporobacter rubrisoli</name>
    <dbReference type="NCBI Taxonomy" id="2509675"/>
    <lineage>
        <taxon>Bacteria</taxon>
        <taxon>Bacillati</taxon>
        <taxon>Chloroflexota</taxon>
        <taxon>Ktedonobacteria</taxon>
        <taxon>Ktedonobacterales</taxon>
        <taxon>Ktedonosporobacteraceae</taxon>
        <taxon>Ktedonosporobacter</taxon>
    </lineage>
</organism>
<dbReference type="PANTHER" id="PTHR43289">
    <property type="entry name" value="MITOGEN-ACTIVATED PROTEIN KINASE KINASE KINASE 20-RELATED"/>
    <property type="match status" value="1"/>
</dbReference>
<dbReference type="CDD" id="cd14014">
    <property type="entry name" value="STKc_PknB_like"/>
    <property type="match status" value="1"/>
</dbReference>
<dbReference type="GO" id="GO:0004674">
    <property type="term" value="F:protein serine/threonine kinase activity"/>
    <property type="evidence" value="ECO:0007669"/>
    <property type="project" value="UniProtKB-EC"/>
</dbReference>
<accession>A0A4P6JZQ2</accession>
<dbReference type="SMART" id="SM00220">
    <property type="entry name" value="S_TKc"/>
    <property type="match status" value="1"/>
</dbReference>
<evidence type="ECO:0000256" key="1">
    <source>
        <dbReference type="ARBA" id="ARBA00012513"/>
    </source>
</evidence>
<dbReference type="InterPro" id="IPR011043">
    <property type="entry name" value="Gal_Oxase/kelch_b-propeller"/>
</dbReference>
<evidence type="ECO:0000256" key="8">
    <source>
        <dbReference type="PROSITE-ProRule" id="PRU10141"/>
    </source>
</evidence>
<dbReference type="EC" id="2.7.11.1" evidence="1"/>
<dbReference type="OrthoDB" id="140599at2"/>
<keyword evidence="4" id="KW-0677">Repeat</keyword>
<keyword evidence="3" id="KW-0808">Transferase</keyword>
<dbReference type="GO" id="GO:0005524">
    <property type="term" value="F:ATP binding"/>
    <property type="evidence" value="ECO:0007669"/>
    <property type="project" value="UniProtKB-UniRule"/>
</dbReference>
<protein>
    <recommendedName>
        <fullName evidence="1">non-specific serine/threonine protein kinase</fullName>
        <ecNumber evidence="1">2.7.11.1</ecNumber>
    </recommendedName>
</protein>
<dbReference type="SUPFAM" id="SSF56112">
    <property type="entry name" value="Protein kinase-like (PK-like)"/>
    <property type="match status" value="1"/>
</dbReference>
<dbReference type="Gene3D" id="1.10.510.10">
    <property type="entry name" value="Transferase(Phosphotransferase) domain 1"/>
    <property type="match status" value="1"/>
</dbReference>
<name>A0A4P6JZQ2_KTERU</name>
<evidence type="ECO:0000256" key="4">
    <source>
        <dbReference type="ARBA" id="ARBA00022737"/>
    </source>
</evidence>
<keyword evidence="2" id="KW-0880">Kelch repeat</keyword>
<dbReference type="Gene3D" id="3.30.200.20">
    <property type="entry name" value="Phosphorylase Kinase, domain 1"/>
    <property type="match status" value="1"/>
</dbReference>
<evidence type="ECO:0000256" key="7">
    <source>
        <dbReference type="ARBA" id="ARBA00022840"/>
    </source>
</evidence>
<dbReference type="SUPFAM" id="SSF50965">
    <property type="entry name" value="Galactose oxidase, central domain"/>
    <property type="match status" value="1"/>
</dbReference>
<dbReference type="InterPro" id="IPR000719">
    <property type="entry name" value="Prot_kinase_dom"/>
</dbReference>
<feature type="binding site" evidence="8">
    <location>
        <position position="62"/>
    </location>
    <ligand>
        <name>ATP</name>
        <dbReference type="ChEBI" id="CHEBI:30616"/>
    </ligand>
</feature>
<keyword evidence="5 8" id="KW-0547">Nucleotide-binding</keyword>
<keyword evidence="13" id="KW-1185">Reference proteome</keyword>
<feature type="domain" description="Protein kinase" evidence="11">
    <location>
        <begin position="33"/>
        <end position="327"/>
    </location>
</feature>
<evidence type="ECO:0000313" key="12">
    <source>
        <dbReference type="EMBL" id="QBD81249.1"/>
    </source>
</evidence>
<dbReference type="KEGG" id="kbs:EPA93_36845"/>
<evidence type="ECO:0000259" key="11">
    <source>
        <dbReference type="PROSITE" id="PS50011"/>
    </source>
</evidence>
<evidence type="ECO:0000256" key="10">
    <source>
        <dbReference type="SAM" id="Phobius"/>
    </source>
</evidence>
<dbReference type="InterPro" id="IPR056737">
    <property type="entry name" value="Beta-prop_ATRN-MKLN-like"/>
</dbReference>
<evidence type="ECO:0000256" key="9">
    <source>
        <dbReference type="SAM" id="MobiDB-lite"/>
    </source>
</evidence>
<dbReference type="Pfam" id="PF00069">
    <property type="entry name" value="Pkinase"/>
    <property type="match status" value="1"/>
</dbReference>
<evidence type="ECO:0000256" key="3">
    <source>
        <dbReference type="ARBA" id="ARBA00022679"/>
    </source>
</evidence>
<keyword evidence="10" id="KW-0472">Membrane</keyword>
<dbReference type="Gene3D" id="2.120.10.80">
    <property type="entry name" value="Kelch-type beta propeller"/>
    <property type="match status" value="2"/>
</dbReference>
<reference evidence="12 13" key="1">
    <citation type="submission" date="2019-01" db="EMBL/GenBank/DDBJ databases">
        <title>Ktedonosporobacter rubrisoli SCAWS-G2.</title>
        <authorList>
            <person name="Huang Y."/>
            <person name="Yan B."/>
        </authorList>
    </citation>
    <scope>NUCLEOTIDE SEQUENCE [LARGE SCALE GENOMIC DNA]</scope>
    <source>
        <strain evidence="12 13">SCAWS-G2</strain>
    </source>
</reference>
<feature type="transmembrane region" description="Helical" evidence="10">
    <location>
        <begin position="457"/>
        <end position="480"/>
    </location>
</feature>
<dbReference type="Proteomes" id="UP000290365">
    <property type="component" value="Chromosome"/>
</dbReference>
<keyword evidence="7 8" id="KW-0067">ATP-binding</keyword>
<evidence type="ECO:0000313" key="13">
    <source>
        <dbReference type="Proteomes" id="UP000290365"/>
    </source>
</evidence>
<gene>
    <name evidence="12" type="ORF">EPA93_36845</name>
</gene>
<dbReference type="PANTHER" id="PTHR43289:SF6">
    <property type="entry name" value="SERINE_THREONINE-PROTEIN KINASE NEKL-3"/>
    <property type="match status" value="1"/>
</dbReference>
<feature type="compositionally biased region" description="Polar residues" evidence="9">
    <location>
        <begin position="11"/>
        <end position="22"/>
    </location>
</feature>
<proteinExistence type="predicted"/>
<keyword evidence="10" id="KW-1133">Transmembrane helix</keyword>
<dbReference type="InterPro" id="IPR015915">
    <property type="entry name" value="Kelch-typ_b-propeller"/>
</dbReference>
<evidence type="ECO:0000256" key="5">
    <source>
        <dbReference type="ARBA" id="ARBA00022741"/>
    </source>
</evidence>
<dbReference type="PROSITE" id="PS00107">
    <property type="entry name" value="PROTEIN_KINASE_ATP"/>
    <property type="match status" value="1"/>
</dbReference>
<dbReference type="PROSITE" id="PS50011">
    <property type="entry name" value="PROTEIN_KINASE_DOM"/>
    <property type="match status" value="1"/>
</dbReference>
<dbReference type="AlphaFoldDB" id="A0A4P6JZQ2"/>
<dbReference type="InterPro" id="IPR017441">
    <property type="entry name" value="Protein_kinase_ATP_BS"/>
</dbReference>
<keyword evidence="6" id="KW-0418">Kinase</keyword>
<evidence type="ECO:0000256" key="6">
    <source>
        <dbReference type="ARBA" id="ARBA00022777"/>
    </source>
</evidence>
<dbReference type="Pfam" id="PF24981">
    <property type="entry name" value="Beta-prop_ATRN-LZTR1"/>
    <property type="match status" value="1"/>
</dbReference>
<dbReference type="EMBL" id="CP035758">
    <property type="protein sequence ID" value="QBD81249.1"/>
    <property type="molecule type" value="Genomic_DNA"/>
</dbReference>